<dbReference type="Proteomes" id="UP000824099">
    <property type="component" value="Unassembled WGS sequence"/>
</dbReference>
<gene>
    <name evidence="1" type="ORF">IAB06_08080</name>
</gene>
<evidence type="ECO:0000313" key="2">
    <source>
        <dbReference type="Proteomes" id="UP000824099"/>
    </source>
</evidence>
<evidence type="ECO:0008006" key="3">
    <source>
        <dbReference type="Google" id="ProtNLM"/>
    </source>
</evidence>
<sequence length="82" mass="9318">MSDVLVVQASNEETLLPRLLRVLAQQGLKVKDLRMTISKDEQELELNIVLSTLCAEQAVRLLAKQVAVKNVVRTNRYWQDAI</sequence>
<name>A0A9D1SMF8_9FIRM</name>
<dbReference type="EMBL" id="DVNI01000134">
    <property type="protein sequence ID" value="HIU64972.1"/>
    <property type="molecule type" value="Genomic_DNA"/>
</dbReference>
<dbReference type="InterPro" id="IPR045865">
    <property type="entry name" value="ACT-like_dom_sf"/>
</dbReference>
<evidence type="ECO:0000313" key="1">
    <source>
        <dbReference type="EMBL" id="HIU64972.1"/>
    </source>
</evidence>
<comment type="caution">
    <text evidence="1">The sequence shown here is derived from an EMBL/GenBank/DDBJ whole genome shotgun (WGS) entry which is preliminary data.</text>
</comment>
<organism evidence="1 2">
    <name type="scientific">Candidatus Avacidaminococcus intestinavium</name>
    <dbReference type="NCBI Taxonomy" id="2840684"/>
    <lineage>
        <taxon>Bacteria</taxon>
        <taxon>Bacillati</taxon>
        <taxon>Bacillota</taxon>
        <taxon>Negativicutes</taxon>
        <taxon>Acidaminococcales</taxon>
        <taxon>Acidaminococcaceae</taxon>
        <taxon>Acidaminococcaceae incertae sedis</taxon>
        <taxon>Candidatus Avacidaminococcus</taxon>
    </lineage>
</organism>
<protein>
    <recommendedName>
        <fullName evidence="3">ACT domain-containing protein</fullName>
    </recommendedName>
</protein>
<reference evidence="1" key="1">
    <citation type="submission" date="2020-10" db="EMBL/GenBank/DDBJ databases">
        <authorList>
            <person name="Gilroy R."/>
        </authorList>
    </citation>
    <scope>NUCLEOTIDE SEQUENCE</scope>
    <source>
        <strain evidence="1">CHK160-1198</strain>
    </source>
</reference>
<proteinExistence type="predicted"/>
<dbReference type="SUPFAM" id="SSF55021">
    <property type="entry name" value="ACT-like"/>
    <property type="match status" value="1"/>
</dbReference>
<dbReference type="AlphaFoldDB" id="A0A9D1SMF8"/>
<reference evidence="1" key="2">
    <citation type="journal article" date="2021" name="PeerJ">
        <title>Extensive microbial diversity within the chicken gut microbiome revealed by metagenomics and culture.</title>
        <authorList>
            <person name="Gilroy R."/>
            <person name="Ravi A."/>
            <person name="Getino M."/>
            <person name="Pursley I."/>
            <person name="Horton D.L."/>
            <person name="Alikhan N.F."/>
            <person name="Baker D."/>
            <person name="Gharbi K."/>
            <person name="Hall N."/>
            <person name="Watson M."/>
            <person name="Adriaenssens E.M."/>
            <person name="Foster-Nyarko E."/>
            <person name="Jarju S."/>
            <person name="Secka A."/>
            <person name="Antonio M."/>
            <person name="Oren A."/>
            <person name="Chaudhuri R.R."/>
            <person name="La Ragione R."/>
            <person name="Hildebrand F."/>
            <person name="Pallen M.J."/>
        </authorList>
    </citation>
    <scope>NUCLEOTIDE SEQUENCE</scope>
    <source>
        <strain evidence="1">CHK160-1198</strain>
    </source>
</reference>
<accession>A0A9D1SMF8</accession>